<dbReference type="InterPro" id="IPR009038">
    <property type="entry name" value="GOLD_dom"/>
</dbReference>
<feature type="domain" description="GOLD" evidence="3">
    <location>
        <begin position="293"/>
        <end position="395"/>
    </location>
</feature>
<dbReference type="InterPro" id="IPR036865">
    <property type="entry name" value="CRAL-TRIO_dom_sf"/>
</dbReference>
<organism evidence="4 5">
    <name type="scientific">Laodelphax striatellus</name>
    <name type="common">Small brown planthopper</name>
    <name type="synonym">Delphax striatella</name>
    <dbReference type="NCBI Taxonomy" id="195883"/>
    <lineage>
        <taxon>Eukaryota</taxon>
        <taxon>Metazoa</taxon>
        <taxon>Ecdysozoa</taxon>
        <taxon>Arthropoda</taxon>
        <taxon>Hexapoda</taxon>
        <taxon>Insecta</taxon>
        <taxon>Pterygota</taxon>
        <taxon>Neoptera</taxon>
        <taxon>Paraneoptera</taxon>
        <taxon>Hemiptera</taxon>
        <taxon>Auchenorrhyncha</taxon>
        <taxon>Fulgoroidea</taxon>
        <taxon>Delphacidae</taxon>
        <taxon>Criomorphinae</taxon>
        <taxon>Laodelphax</taxon>
    </lineage>
</organism>
<gene>
    <name evidence="4" type="ORF">LSTR_LSTR010697</name>
</gene>
<dbReference type="InterPro" id="IPR036598">
    <property type="entry name" value="GOLD_dom_sf"/>
</dbReference>
<dbReference type="PROSITE" id="PS50866">
    <property type="entry name" value="GOLD"/>
    <property type="match status" value="1"/>
</dbReference>
<feature type="domain" description="CRAL-TRIO" evidence="2">
    <location>
        <begin position="84"/>
        <end position="261"/>
    </location>
</feature>
<dbReference type="SUPFAM" id="SSF101576">
    <property type="entry name" value="Supernatant protein factor (SPF), C-terminal domain"/>
    <property type="match status" value="1"/>
</dbReference>
<dbReference type="GO" id="GO:0005737">
    <property type="term" value="C:cytoplasm"/>
    <property type="evidence" value="ECO:0007669"/>
    <property type="project" value="TreeGrafter"/>
</dbReference>
<proteinExistence type="predicted"/>
<dbReference type="EMBL" id="QKKF02026142">
    <property type="protein sequence ID" value="RZF36586.1"/>
    <property type="molecule type" value="Genomic_DNA"/>
</dbReference>
<name>A0A482WTH0_LAOST</name>
<dbReference type="Pfam" id="PF03765">
    <property type="entry name" value="CRAL_TRIO_N"/>
    <property type="match status" value="1"/>
</dbReference>
<dbReference type="OrthoDB" id="1434354at2759"/>
<protein>
    <recommendedName>
        <fullName evidence="6">CRAL-TRIO domain-containing protein</fullName>
    </recommendedName>
</protein>
<dbReference type="PANTHER" id="PTHR23324">
    <property type="entry name" value="SEC14 RELATED PROTEIN"/>
    <property type="match status" value="1"/>
</dbReference>
<dbReference type="SUPFAM" id="SSF52087">
    <property type="entry name" value="CRAL/TRIO domain"/>
    <property type="match status" value="1"/>
</dbReference>
<dbReference type="SMART" id="SM00516">
    <property type="entry name" value="SEC14"/>
    <property type="match status" value="1"/>
</dbReference>
<dbReference type="PROSITE" id="PS50191">
    <property type="entry name" value="CRAL_TRIO"/>
    <property type="match status" value="1"/>
</dbReference>
<evidence type="ECO:0000313" key="4">
    <source>
        <dbReference type="EMBL" id="RZF36586.1"/>
    </source>
</evidence>
<evidence type="ECO:0000313" key="5">
    <source>
        <dbReference type="Proteomes" id="UP000291343"/>
    </source>
</evidence>
<evidence type="ECO:0000259" key="2">
    <source>
        <dbReference type="PROSITE" id="PS50191"/>
    </source>
</evidence>
<dbReference type="InterPro" id="IPR051064">
    <property type="entry name" value="SEC14/CRAL-TRIO_domain"/>
</dbReference>
<evidence type="ECO:0008006" key="6">
    <source>
        <dbReference type="Google" id="ProtNLM"/>
    </source>
</evidence>
<dbReference type="InterPro" id="IPR036273">
    <property type="entry name" value="CRAL/TRIO_N_dom_sf"/>
</dbReference>
<keyword evidence="5" id="KW-1185">Reference proteome</keyword>
<feature type="region of interest" description="Disordered" evidence="1">
    <location>
        <begin position="398"/>
        <end position="417"/>
    </location>
</feature>
<sequence>MKQKTLKKVKHARTYVQQLQLFMIFLELRRNVSDILTLPYHNEQFLLRWLRARNFDVDAAEKMLRESMKWRKEWDADCELPYEPPEVFSQYYPSGVAGFDKDGAPVIVLPFSGLDMWGFMHSVSKHDFMKVTIRKLEEYLALARKQIEANGPAAGQLVAVIDMTDFNLRQYAWRPAGEVVLSLVQMYEANYPEILKACYIINAPKVFALAFSVVKTFLNEYTINKIHIYKADPTKWQPVLFKQIPKDQLPAIFGGTLTDPDGNPRCPSKIPQGGKIPKSYYMRKKMEKLAAETKETYTTITVKKGDKLCLDYLAAEEGSFLKWGFYSDSHDIKFGVVCKNEDGNETVVVPVHRVASHQAEEVGIITCPAPATYTLIFDNTYSYLRSKRLHYSINVSPPLASPSESTITASDEISLEE</sequence>
<comment type="caution">
    <text evidence="4">The sequence shown here is derived from an EMBL/GenBank/DDBJ whole genome shotgun (WGS) entry which is preliminary data.</text>
</comment>
<evidence type="ECO:0000259" key="3">
    <source>
        <dbReference type="PROSITE" id="PS50866"/>
    </source>
</evidence>
<dbReference type="FunCoup" id="A0A482WTH0">
    <property type="interactions" value="188"/>
</dbReference>
<dbReference type="SUPFAM" id="SSF46938">
    <property type="entry name" value="CRAL/TRIO N-terminal domain"/>
    <property type="match status" value="1"/>
</dbReference>
<dbReference type="STRING" id="195883.A0A482WTH0"/>
<dbReference type="PRINTS" id="PR00180">
    <property type="entry name" value="CRETINALDHBP"/>
</dbReference>
<dbReference type="CDD" id="cd00170">
    <property type="entry name" value="SEC14"/>
    <property type="match status" value="1"/>
</dbReference>
<dbReference type="Gene3D" id="3.40.525.10">
    <property type="entry name" value="CRAL-TRIO lipid binding domain"/>
    <property type="match status" value="1"/>
</dbReference>
<dbReference type="InterPro" id="IPR011074">
    <property type="entry name" value="CRAL/TRIO_N_dom"/>
</dbReference>
<dbReference type="PANTHER" id="PTHR23324:SF83">
    <property type="entry name" value="SEC14-LIKE PROTEIN 2"/>
    <property type="match status" value="1"/>
</dbReference>
<reference evidence="4 5" key="1">
    <citation type="journal article" date="2017" name="Gigascience">
        <title>Genome sequence of the small brown planthopper, Laodelphax striatellus.</title>
        <authorList>
            <person name="Zhu J."/>
            <person name="Jiang F."/>
            <person name="Wang X."/>
            <person name="Yang P."/>
            <person name="Bao Y."/>
            <person name="Zhao W."/>
            <person name="Wang W."/>
            <person name="Lu H."/>
            <person name="Wang Q."/>
            <person name="Cui N."/>
            <person name="Li J."/>
            <person name="Chen X."/>
            <person name="Luo L."/>
            <person name="Yu J."/>
            <person name="Kang L."/>
            <person name="Cui F."/>
        </authorList>
    </citation>
    <scope>NUCLEOTIDE SEQUENCE [LARGE SCALE GENOMIC DNA]</scope>
    <source>
        <strain evidence="4">Lst14</strain>
    </source>
</reference>
<dbReference type="Pfam" id="PF00650">
    <property type="entry name" value="CRAL_TRIO"/>
    <property type="match status" value="1"/>
</dbReference>
<dbReference type="SMART" id="SM01100">
    <property type="entry name" value="CRAL_TRIO_N"/>
    <property type="match status" value="1"/>
</dbReference>
<dbReference type="SMR" id="A0A482WTH0"/>
<evidence type="ECO:0000256" key="1">
    <source>
        <dbReference type="SAM" id="MobiDB-lite"/>
    </source>
</evidence>
<accession>A0A482WTH0</accession>
<feature type="compositionally biased region" description="Polar residues" evidence="1">
    <location>
        <begin position="402"/>
        <end position="411"/>
    </location>
</feature>
<dbReference type="InterPro" id="IPR001251">
    <property type="entry name" value="CRAL-TRIO_dom"/>
</dbReference>
<dbReference type="AlphaFoldDB" id="A0A482WTH0"/>
<dbReference type="Proteomes" id="UP000291343">
    <property type="component" value="Unassembled WGS sequence"/>
</dbReference>
<dbReference type="InParanoid" id="A0A482WTH0"/>
<dbReference type="Gene3D" id="2.60.120.680">
    <property type="entry name" value="GOLD domain"/>
    <property type="match status" value="1"/>
</dbReference>